<dbReference type="OrthoDB" id="3518533at2759"/>
<keyword evidence="5" id="KW-1185">Reference proteome</keyword>
<keyword evidence="2" id="KW-0732">Signal</keyword>
<comment type="caution">
    <text evidence="4">The sequence shown here is derived from an EMBL/GenBank/DDBJ whole genome shotgun (WGS) entry which is preliminary data.</text>
</comment>
<feature type="chain" id="PRO_5020445768" description="DUF7907 domain-containing protein" evidence="2">
    <location>
        <begin position="22"/>
        <end position="230"/>
    </location>
</feature>
<evidence type="ECO:0000313" key="4">
    <source>
        <dbReference type="EMBL" id="THV50982.1"/>
    </source>
</evidence>
<dbReference type="AlphaFoldDB" id="A0A4S8R2V3"/>
<dbReference type="Pfam" id="PF25484">
    <property type="entry name" value="DUF7907"/>
    <property type="match status" value="1"/>
</dbReference>
<dbReference type="InterPro" id="IPR057229">
    <property type="entry name" value="DUF7907"/>
</dbReference>
<reference evidence="4 5" key="1">
    <citation type="submission" date="2017-12" db="EMBL/GenBank/DDBJ databases">
        <title>Comparative genomics of Botrytis spp.</title>
        <authorList>
            <person name="Valero-Jimenez C.A."/>
            <person name="Tapia P."/>
            <person name="Veloso J."/>
            <person name="Silva-Moreno E."/>
            <person name="Staats M."/>
            <person name="Valdes J.H."/>
            <person name="Van Kan J.A.L."/>
        </authorList>
    </citation>
    <scope>NUCLEOTIDE SEQUENCE [LARGE SCALE GENOMIC DNA]</scope>
    <source>
        <strain evidence="4 5">MUCL435</strain>
    </source>
</reference>
<gene>
    <name evidence="4" type="ORF">BGAL_0128g00170</name>
</gene>
<evidence type="ECO:0000256" key="1">
    <source>
        <dbReference type="SAM" id="MobiDB-lite"/>
    </source>
</evidence>
<dbReference type="EMBL" id="PQXL01000128">
    <property type="protein sequence ID" value="THV50982.1"/>
    <property type="molecule type" value="Genomic_DNA"/>
</dbReference>
<feature type="signal peptide" evidence="2">
    <location>
        <begin position="1"/>
        <end position="21"/>
    </location>
</feature>
<name>A0A4S8R2V3_9HELO</name>
<proteinExistence type="predicted"/>
<evidence type="ECO:0000259" key="3">
    <source>
        <dbReference type="Pfam" id="PF25484"/>
    </source>
</evidence>
<dbReference type="Proteomes" id="UP000308671">
    <property type="component" value="Unassembled WGS sequence"/>
</dbReference>
<feature type="compositionally biased region" description="Low complexity" evidence="1">
    <location>
        <begin position="101"/>
        <end position="110"/>
    </location>
</feature>
<protein>
    <recommendedName>
        <fullName evidence="3">DUF7907 domain-containing protein</fullName>
    </recommendedName>
</protein>
<accession>A0A4S8R2V3</accession>
<feature type="compositionally biased region" description="Low complexity" evidence="1">
    <location>
        <begin position="120"/>
        <end position="130"/>
    </location>
</feature>
<feature type="domain" description="DUF7907" evidence="3">
    <location>
        <begin position="37"/>
        <end position="200"/>
    </location>
</feature>
<organism evidence="4 5">
    <name type="scientific">Botrytis galanthina</name>
    <dbReference type="NCBI Taxonomy" id="278940"/>
    <lineage>
        <taxon>Eukaryota</taxon>
        <taxon>Fungi</taxon>
        <taxon>Dikarya</taxon>
        <taxon>Ascomycota</taxon>
        <taxon>Pezizomycotina</taxon>
        <taxon>Leotiomycetes</taxon>
        <taxon>Helotiales</taxon>
        <taxon>Sclerotiniaceae</taxon>
        <taxon>Botrytis</taxon>
    </lineage>
</organism>
<evidence type="ECO:0000256" key="2">
    <source>
        <dbReference type="SAM" id="SignalP"/>
    </source>
</evidence>
<sequence>MLFSTTNLLSTLALLTSVTSAAPTRRQTYSTPPKSTSTHFTLVANVTSGDLAINHFVLESYHTGAGTAYAVLAEDTSEANPRIFYINGTATDVRFGNSSTITDSGSGSDSFPESLTITPSDPASSSSGRSTVEINAGAGQPYVGLTASPFQTTQLHGYQGETFYACNTTLLYGPAIQLFYRGYSQETPAGCSDVALLPQCSEGSGVEDASAATVSCYDNVAAIDWSVYSA</sequence>
<evidence type="ECO:0000313" key="5">
    <source>
        <dbReference type="Proteomes" id="UP000308671"/>
    </source>
</evidence>
<feature type="region of interest" description="Disordered" evidence="1">
    <location>
        <begin position="101"/>
        <end position="131"/>
    </location>
</feature>